<sequence length="157" mass="18066">MQVKFATETCELVDERAMKMADNDWPWSFNRSLIERLIDAKREATSDVGMTTGASVSDVDPFLPSATSFPIHSCLLRTIFTYSEMFSVERIHNLIFKTLHEETYGGAKPTTELISSLVNALKPSEEPRLAWHARVIELRVRQDTLRLFDIYWKPEVL</sequence>
<accession>A0A9P7KD26</accession>
<reference evidence="1" key="1">
    <citation type="submission" date="2020-07" db="EMBL/GenBank/DDBJ databases">
        <authorList>
            <person name="Nieuwenhuis M."/>
            <person name="Van De Peppel L.J.J."/>
        </authorList>
    </citation>
    <scope>NUCLEOTIDE SEQUENCE</scope>
    <source>
        <strain evidence="1">AP01</strain>
        <tissue evidence="1">Mycelium</tissue>
    </source>
</reference>
<keyword evidence="2" id="KW-1185">Reference proteome</keyword>
<proteinExistence type="predicted"/>
<dbReference type="EMBL" id="JABCKV010000068">
    <property type="protein sequence ID" value="KAG5644475.1"/>
    <property type="molecule type" value="Genomic_DNA"/>
</dbReference>
<comment type="caution">
    <text evidence="1">The sequence shown here is derived from an EMBL/GenBank/DDBJ whole genome shotgun (WGS) entry which is preliminary data.</text>
</comment>
<protein>
    <submittedName>
        <fullName evidence="1">Uncharacterized protein</fullName>
    </submittedName>
</protein>
<reference evidence="1" key="2">
    <citation type="submission" date="2021-10" db="EMBL/GenBank/DDBJ databases">
        <title>Phylogenomics reveals ancestral predisposition of the termite-cultivated fungus Termitomyces towards a domesticated lifestyle.</title>
        <authorList>
            <person name="Auxier B."/>
            <person name="Grum-Grzhimaylo A."/>
            <person name="Cardenas M.E."/>
            <person name="Lodge J.D."/>
            <person name="Laessoe T."/>
            <person name="Pedersen O."/>
            <person name="Smith M.E."/>
            <person name="Kuyper T.W."/>
            <person name="Franco-Molano E.A."/>
            <person name="Baroni T.J."/>
            <person name="Aanen D.K."/>
        </authorList>
    </citation>
    <scope>NUCLEOTIDE SEQUENCE</scope>
    <source>
        <strain evidence="1">AP01</strain>
        <tissue evidence="1">Mycelium</tissue>
    </source>
</reference>
<dbReference type="Proteomes" id="UP000775547">
    <property type="component" value="Unassembled WGS sequence"/>
</dbReference>
<name>A0A9P7KD26_9AGAR</name>
<evidence type="ECO:0000313" key="2">
    <source>
        <dbReference type="Proteomes" id="UP000775547"/>
    </source>
</evidence>
<gene>
    <name evidence="1" type="ORF">DXG03_008302</name>
</gene>
<evidence type="ECO:0000313" key="1">
    <source>
        <dbReference type="EMBL" id="KAG5644475.1"/>
    </source>
</evidence>
<dbReference type="AlphaFoldDB" id="A0A9P7KD26"/>
<organism evidence="1 2">
    <name type="scientific">Asterophora parasitica</name>
    <dbReference type="NCBI Taxonomy" id="117018"/>
    <lineage>
        <taxon>Eukaryota</taxon>
        <taxon>Fungi</taxon>
        <taxon>Dikarya</taxon>
        <taxon>Basidiomycota</taxon>
        <taxon>Agaricomycotina</taxon>
        <taxon>Agaricomycetes</taxon>
        <taxon>Agaricomycetidae</taxon>
        <taxon>Agaricales</taxon>
        <taxon>Tricholomatineae</taxon>
        <taxon>Lyophyllaceae</taxon>
        <taxon>Asterophora</taxon>
    </lineage>
</organism>